<dbReference type="Gene3D" id="3.40.50.300">
    <property type="entry name" value="P-loop containing nucleotide triphosphate hydrolases"/>
    <property type="match status" value="1"/>
</dbReference>
<sequence>MSTTFDGPALVLRDVIRSFGDHRAVDGLSFEVARGEIFALLGPNGAGKTTTIDMCEGFSAPTSGTIRVLGIDPARDGERLRGRIGIMLQDGGSYSSIRVEEMLQLTAHYHADPLDPEWLIELLGLSGVRRTSYRRLSGGQKQRLSLALALIGRPELVFLDEPTAGMDAQSRLQVWHLIDALRRDGVTVILTTHLIDEAESLADRVAIIDRGQLITEGSPAQLTAGASTHVNVVTDQALDLDAAPLAIEPIRPLHYRLLNEPDPHAIADLAAVAANQGVMIRSLSIDHRNLEHVFLELTGKELRS</sequence>
<dbReference type="PANTHER" id="PTHR42711">
    <property type="entry name" value="ABC TRANSPORTER ATP-BINDING PROTEIN"/>
    <property type="match status" value="1"/>
</dbReference>
<dbReference type="InterPro" id="IPR027417">
    <property type="entry name" value="P-loop_NTPase"/>
</dbReference>
<keyword evidence="6" id="KW-1278">Translocase</keyword>
<evidence type="ECO:0000259" key="9">
    <source>
        <dbReference type="PROSITE" id="PS50893"/>
    </source>
</evidence>
<dbReference type="OrthoDB" id="9804819at2"/>
<dbReference type="EMBL" id="QEEZ01000004">
    <property type="protein sequence ID" value="PWC02254.1"/>
    <property type="molecule type" value="Genomic_DNA"/>
</dbReference>
<keyword evidence="3" id="KW-1003">Cell membrane</keyword>
<evidence type="ECO:0000256" key="2">
    <source>
        <dbReference type="ARBA" id="ARBA00022448"/>
    </source>
</evidence>
<keyword evidence="4" id="KW-0547">Nucleotide-binding</keyword>
<dbReference type="Pfam" id="PF00005">
    <property type="entry name" value="ABC_tran"/>
    <property type="match status" value="1"/>
</dbReference>
<keyword evidence="2" id="KW-0813">Transport</keyword>
<evidence type="ECO:0000256" key="6">
    <source>
        <dbReference type="ARBA" id="ARBA00022967"/>
    </source>
</evidence>
<reference evidence="11" key="1">
    <citation type="submission" date="2018-04" db="EMBL/GenBank/DDBJ databases">
        <authorList>
            <person name="Liu S."/>
            <person name="Wang Z."/>
            <person name="Li J."/>
        </authorList>
    </citation>
    <scope>NUCLEOTIDE SEQUENCE [LARGE SCALE GENOMIC DNA]</scope>
    <source>
        <strain evidence="11">2189</strain>
    </source>
</reference>
<dbReference type="AlphaFoldDB" id="A0A2U1T8C6"/>
<keyword evidence="5 10" id="KW-0067">ATP-binding</keyword>
<dbReference type="GO" id="GO:0005524">
    <property type="term" value="F:ATP binding"/>
    <property type="evidence" value="ECO:0007669"/>
    <property type="project" value="UniProtKB-KW"/>
</dbReference>
<dbReference type="PROSITE" id="PS50893">
    <property type="entry name" value="ABC_TRANSPORTER_2"/>
    <property type="match status" value="1"/>
</dbReference>
<organism evidence="10 11">
    <name type="scientific">Corynebacterium yudongzhengii</name>
    <dbReference type="NCBI Taxonomy" id="2080740"/>
    <lineage>
        <taxon>Bacteria</taxon>
        <taxon>Bacillati</taxon>
        <taxon>Actinomycetota</taxon>
        <taxon>Actinomycetes</taxon>
        <taxon>Mycobacteriales</taxon>
        <taxon>Corynebacteriaceae</taxon>
        <taxon>Corynebacterium</taxon>
    </lineage>
</organism>
<evidence type="ECO:0000256" key="4">
    <source>
        <dbReference type="ARBA" id="ARBA00022741"/>
    </source>
</evidence>
<dbReference type="KEGG" id="cyz:C3B44_05410"/>
<accession>A0A2U1T8C6</accession>
<evidence type="ECO:0000256" key="5">
    <source>
        <dbReference type="ARBA" id="ARBA00022840"/>
    </source>
</evidence>
<protein>
    <submittedName>
        <fullName evidence="10">ABC transporter ATP-binding protein</fullName>
    </submittedName>
</protein>
<dbReference type="InterPro" id="IPR003439">
    <property type="entry name" value="ABC_transporter-like_ATP-bd"/>
</dbReference>
<dbReference type="RefSeq" id="WP_108431477.1">
    <property type="nucleotide sequence ID" value="NZ_CP026947.1"/>
</dbReference>
<dbReference type="CDD" id="cd03230">
    <property type="entry name" value="ABC_DR_subfamily_A"/>
    <property type="match status" value="1"/>
</dbReference>
<keyword evidence="8" id="KW-0046">Antibiotic resistance</keyword>
<evidence type="ECO:0000256" key="1">
    <source>
        <dbReference type="ARBA" id="ARBA00004202"/>
    </source>
</evidence>
<dbReference type="FunFam" id="3.40.50.300:FF:000589">
    <property type="entry name" value="ABC transporter, ATP-binding subunit"/>
    <property type="match status" value="1"/>
</dbReference>
<dbReference type="SMART" id="SM00382">
    <property type="entry name" value="AAA"/>
    <property type="match status" value="1"/>
</dbReference>
<dbReference type="GO" id="GO:0016887">
    <property type="term" value="F:ATP hydrolysis activity"/>
    <property type="evidence" value="ECO:0007669"/>
    <property type="project" value="InterPro"/>
</dbReference>
<evidence type="ECO:0000256" key="7">
    <source>
        <dbReference type="ARBA" id="ARBA00023136"/>
    </source>
</evidence>
<dbReference type="GO" id="GO:0046677">
    <property type="term" value="P:response to antibiotic"/>
    <property type="evidence" value="ECO:0007669"/>
    <property type="project" value="UniProtKB-KW"/>
</dbReference>
<dbReference type="SUPFAM" id="SSF52540">
    <property type="entry name" value="P-loop containing nucleoside triphosphate hydrolases"/>
    <property type="match status" value="1"/>
</dbReference>
<name>A0A2U1T8C6_9CORY</name>
<dbReference type="InterPro" id="IPR050763">
    <property type="entry name" value="ABC_transporter_ATP-binding"/>
</dbReference>
<keyword evidence="7" id="KW-0472">Membrane</keyword>
<gene>
    <name evidence="10" type="ORF">DF222_02630</name>
</gene>
<dbReference type="GO" id="GO:0005886">
    <property type="term" value="C:plasma membrane"/>
    <property type="evidence" value="ECO:0007669"/>
    <property type="project" value="UniProtKB-SubCell"/>
</dbReference>
<dbReference type="GO" id="GO:0055085">
    <property type="term" value="P:transmembrane transport"/>
    <property type="evidence" value="ECO:0007669"/>
    <property type="project" value="UniProtKB-ARBA"/>
</dbReference>
<dbReference type="Proteomes" id="UP000244989">
    <property type="component" value="Unassembled WGS sequence"/>
</dbReference>
<keyword evidence="11" id="KW-1185">Reference proteome</keyword>
<evidence type="ECO:0000313" key="11">
    <source>
        <dbReference type="Proteomes" id="UP000244989"/>
    </source>
</evidence>
<evidence type="ECO:0000256" key="3">
    <source>
        <dbReference type="ARBA" id="ARBA00022475"/>
    </source>
</evidence>
<evidence type="ECO:0000256" key="8">
    <source>
        <dbReference type="ARBA" id="ARBA00023251"/>
    </source>
</evidence>
<comment type="subcellular location">
    <subcellularLocation>
        <location evidence="1">Cell membrane</location>
        <topology evidence="1">Peripheral membrane protein</topology>
    </subcellularLocation>
</comment>
<dbReference type="PROSITE" id="PS00211">
    <property type="entry name" value="ABC_TRANSPORTER_1"/>
    <property type="match status" value="1"/>
</dbReference>
<feature type="domain" description="ABC transporter" evidence="9">
    <location>
        <begin position="10"/>
        <end position="235"/>
    </location>
</feature>
<dbReference type="InterPro" id="IPR003593">
    <property type="entry name" value="AAA+_ATPase"/>
</dbReference>
<dbReference type="InterPro" id="IPR017871">
    <property type="entry name" value="ABC_transporter-like_CS"/>
</dbReference>
<proteinExistence type="predicted"/>
<comment type="caution">
    <text evidence="10">The sequence shown here is derived from an EMBL/GenBank/DDBJ whole genome shotgun (WGS) entry which is preliminary data.</text>
</comment>
<dbReference type="PANTHER" id="PTHR42711:SF16">
    <property type="entry name" value="ABC TRANSPORTER ATP-BINDING PROTEIN"/>
    <property type="match status" value="1"/>
</dbReference>
<evidence type="ECO:0000313" key="10">
    <source>
        <dbReference type="EMBL" id="PWC02254.1"/>
    </source>
</evidence>